<protein>
    <submittedName>
        <fullName evidence="1">Uncharacterized protein</fullName>
    </submittedName>
</protein>
<dbReference type="AlphaFoldDB" id="A0A5J4VMZ8"/>
<dbReference type="EMBL" id="SNRW01006119">
    <property type="protein sequence ID" value="KAA6383689.1"/>
    <property type="molecule type" value="Genomic_DNA"/>
</dbReference>
<accession>A0A5J4VMZ8</accession>
<sequence length="96" mass="11077">MSRGINVTPVKKREVITKFKKFGKMSDAQRLSGIPYASVRRIIRNYKLGIRSKRSGGQKRMTKRYTCSFKRCAKKARRIGISSIALLSPKKVSRWE</sequence>
<gene>
    <name evidence="1" type="ORF">EZS28_020786</name>
</gene>
<name>A0A5J4VMZ8_9EUKA</name>
<reference evidence="1 2" key="1">
    <citation type="submission" date="2019-03" db="EMBL/GenBank/DDBJ databases">
        <title>Single cell metagenomics reveals metabolic interactions within the superorganism composed of flagellate Streblomastix strix and complex community of Bacteroidetes bacteria on its surface.</title>
        <authorList>
            <person name="Treitli S.C."/>
            <person name="Kolisko M."/>
            <person name="Husnik F."/>
            <person name="Keeling P."/>
            <person name="Hampl V."/>
        </authorList>
    </citation>
    <scope>NUCLEOTIDE SEQUENCE [LARGE SCALE GENOMIC DNA]</scope>
    <source>
        <strain evidence="1">ST1C</strain>
    </source>
</reference>
<proteinExistence type="predicted"/>
<comment type="caution">
    <text evidence="1">The sequence shown here is derived from an EMBL/GenBank/DDBJ whole genome shotgun (WGS) entry which is preliminary data.</text>
</comment>
<organism evidence="1 2">
    <name type="scientific">Streblomastix strix</name>
    <dbReference type="NCBI Taxonomy" id="222440"/>
    <lineage>
        <taxon>Eukaryota</taxon>
        <taxon>Metamonada</taxon>
        <taxon>Preaxostyla</taxon>
        <taxon>Oxymonadida</taxon>
        <taxon>Streblomastigidae</taxon>
        <taxon>Streblomastix</taxon>
    </lineage>
</organism>
<evidence type="ECO:0000313" key="1">
    <source>
        <dbReference type="EMBL" id="KAA6383689.1"/>
    </source>
</evidence>
<evidence type="ECO:0000313" key="2">
    <source>
        <dbReference type="Proteomes" id="UP000324800"/>
    </source>
</evidence>
<dbReference type="Proteomes" id="UP000324800">
    <property type="component" value="Unassembled WGS sequence"/>
</dbReference>